<sequence>MLNKEQEKHDAPESALHNLIQGTPLCSEVPLFKIDNQGHWRYLNSPLPAKFSKLFSTILHRVDDEYFLITPVEKLKVEVADSVFTVVDYDKRQNGNFEVTTSIGTKFSIADLSCFELSDDRIKVFTERELPAILGRACYYRFIDEFVHID</sequence>
<evidence type="ECO:0000313" key="3">
    <source>
        <dbReference type="Proteomes" id="UP000613743"/>
    </source>
</evidence>
<dbReference type="InterPro" id="IPR023361">
    <property type="entry name" value="DUF1285_beta_roll_sf"/>
</dbReference>
<reference evidence="2" key="2">
    <citation type="submission" date="2020-09" db="EMBL/GenBank/DDBJ databases">
        <authorList>
            <person name="Sun Q."/>
            <person name="Ohkuma M."/>
        </authorList>
    </citation>
    <scope>NUCLEOTIDE SEQUENCE</scope>
    <source>
        <strain evidence="2">JCM 30804</strain>
    </source>
</reference>
<dbReference type="Proteomes" id="UP000613743">
    <property type="component" value="Unassembled WGS sequence"/>
</dbReference>
<organism evidence="2 3">
    <name type="scientific">Shewanella gelidii</name>
    <dbReference type="NCBI Taxonomy" id="1642821"/>
    <lineage>
        <taxon>Bacteria</taxon>
        <taxon>Pseudomonadati</taxon>
        <taxon>Pseudomonadota</taxon>
        <taxon>Gammaproteobacteria</taxon>
        <taxon>Alteromonadales</taxon>
        <taxon>Shewanellaceae</taxon>
        <taxon>Shewanella</taxon>
    </lineage>
</organism>
<dbReference type="Gene3D" id="3.10.540.10">
    <property type="entry name" value="duf1285 like domain"/>
    <property type="match status" value="1"/>
</dbReference>
<comment type="caution">
    <text evidence="2">The sequence shown here is derived from an EMBL/GenBank/DDBJ whole genome shotgun (WGS) entry which is preliminary data.</text>
</comment>
<dbReference type="InterPro" id="IPR048341">
    <property type="entry name" value="DUF1285_N"/>
</dbReference>
<dbReference type="RefSeq" id="WP_188922022.1">
    <property type="nucleotide sequence ID" value="NZ_BMPZ01000009.1"/>
</dbReference>
<proteinExistence type="predicted"/>
<name>A0A917JWV2_9GAMM</name>
<dbReference type="EMBL" id="BMPZ01000009">
    <property type="protein sequence ID" value="GGI88992.1"/>
    <property type="molecule type" value="Genomic_DNA"/>
</dbReference>
<dbReference type="Pfam" id="PF06938">
    <property type="entry name" value="DUF1285_N"/>
    <property type="match status" value="1"/>
</dbReference>
<evidence type="ECO:0000313" key="2">
    <source>
        <dbReference type="EMBL" id="GGI88992.1"/>
    </source>
</evidence>
<reference evidence="2" key="1">
    <citation type="journal article" date="2014" name="Int. J. Syst. Evol. Microbiol.">
        <title>Complete genome sequence of Corynebacterium casei LMG S-19264T (=DSM 44701T), isolated from a smear-ripened cheese.</title>
        <authorList>
            <consortium name="US DOE Joint Genome Institute (JGI-PGF)"/>
            <person name="Walter F."/>
            <person name="Albersmeier A."/>
            <person name="Kalinowski J."/>
            <person name="Ruckert C."/>
        </authorList>
    </citation>
    <scope>NUCLEOTIDE SEQUENCE</scope>
    <source>
        <strain evidence="2">JCM 30804</strain>
    </source>
</reference>
<dbReference type="AlphaFoldDB" id="A0A917JWV2"/>
<keyword evidence="3" id="KW-1185">Reference proteome</keyword>
<gene>
    <name evidence="2" type="ORF">GCM10009332_28010</name>
</gene>
<accession>A0A917JWV2</accession>
<protein>
    <submittedName>
        <fullName evidence="2">DUF1285 domain-containing protein</fullName>
    </submittedName>
</protein>
<dbReference type="Gene3D" id="2.30.270.10">
    <property type="entry name" value="duf1285 protein"/>
    <property type="match status" value="1"/>
</dbReference>
<evidence type="ECO:0000259" key="1">
    <source>
        <dbReference type="Pfam" id="PF06938"/>
    </source>
</evidence>
<feature type="domain" description="DUF1285" evidence="1">
    <location>
        <begin position="32"/>
        <end position="81"/>
    </location>
</feature>